<dbReference type="InterPro" id="IPR036893">
    <property type="entry name" value="SBP_sf"/>
</dbReference>
<keyword evidence="3 10" id="KW-0863">Zinc-finger</keyword>
<evidence type="ECO:0000256" key="7">
    <source>
        <dbReference type="ARBA" id="ARBA00023163"/>
    </source>
</evidence>
<dbReference type="SUPFAM" id="SSF103612">
    <property type="entry name" value="SBT domain"/>
    <property type="match status" value="1"/>
</dbReference>
<evidence type="ECO:0000256" key="2">
    <source>
        <dbReference type="ARBA" id="ARBA00022723"/>
    </source>
</evidence>
<evidence type="ECO:0000256" key="6">
    <source>
        <dbReference type="ARBA" id="ARBA00023125"/>
    </source>
</evidence>
<reference evidence="14" key="1">
    <citation type="journal article" date="2014" name="Nat. Commun.">
        <title>The tobacco genome sequence and its comparison with those of tomato and potato.</title>
        <authorList>
            <person name="Sierro N."/>
            <person name="Battey J.N."/>
            <person name="Ouadi S."/>
            <person name="Bakaher N."/>
            <person name="Bovet L."/>
            <person name="Willig A."/>
            <person name="Goepfert S."/>
            <person name="Peitsch M.C."/>
            <person name="Ivanov N.V."/>
        </authorList>
    </citation>
    <scope>NUCLEOTIDE SEQUENCE [LARGE SCALE GENOMIC DNA]</scope>
</reference>
<dbReference type="GO" id="GO:0005634">
    <property type="term" value="C:nucleus"/>
    <property type="evidence" value="ECO:0000318"/>
    <property type="project" value="GO_Central"/>
</dbReference>
<keyword evidence="5" id="KW-0805">Transcription regulation</keyword>
<dbReference type="Gene3D" id="4.10.1100.10">
    <property type="entry name" value="Transcription factor, SBP-box domain"/>
    <property type="match status" value="1"/>
</dbReference>
<evidence type="ECO:0000256" key="1">
    <source>
        <dbReference type="ARBA" id="ARBA00004123"/>
    </source>
</evidence>
<evidence type="ECO:0000256" key="10">
    <source>
        <dbReference type="PROSITE-ProRule" id="PRU00470"/>
    </source>
</evidence>
<dbReference type="OrthoDB" id="514967at2759"/>
<dbReference type="PANTHER" id="PTHR31251">
    <property type="entry name" value="SQUAMOSA PROMOTER-BINDING-LIKE PROTEIN 4"/>
    <property type="match status" value="1"/>
</dbReference>
<evidence type="ECO:0000256" key="4">
    <source>
        <dbReference type="ARBA" id="ARBA00022833"/>
    </source>
</evidence>
<dbReference type="PROSITE" id="PS51141">
    <property type="entry name" value="ZF_SBP"/>
    <property type="match status" value="1"/>
</dbReference>
<dbReference type="EMBL" id="LC073295">
    <property type="protein sequence ID" value="BAU51038.1"/>
    <property type="molecule type" value="mRNA"/>
</dbReference>
<evidence type="ECO:0000256" key="5">
    <source>
        <dbReference type="ARBA" id="ARBA00023015"/>
    </source>
</evidence>
<dbReference type="GeneID" id="107827998"/>
<evidence type="ECO:0000256" key="8">
    <source>
        <dbReference type="ARBA" id="ARBA00023242"/>
    </source>
</evidence>
<keyword evidence="2" id="KW-0479">Metal-binding</keyword>
<sequence>MDYALEGRGILFPDNIEMPVGALAKRNIVKDWNLKNPFSNVDRSIFGTIQEITVNTDFPESGIVDILEKCASSKQWLGGLGAETVDASRNMLSTSVITLDPILGEVELEERFNHMAKRSNDPISLPIGLKLEQSIEHGEVRSSQSSNGISVLPTEKDYSHSPICQVRDHRKEETIVYREVKSNSSLMENSALSSLEPLLLGKRSRTTNVHSQVPLCQVYGCNKDLSSSKDYHKRHKVCDEHSKFAKVIVNGIEQRFCQQCSRFHLLAEFDEGKRSCRKRLAGHNERRRKPQFDTHWDSRLLDMTSQRRAPFLFPEIRLGSSFCQERFEDHSKHIKMEEKPICISQLAMAVTKKQSPSKSLQHHHGTRKENSSKIHLGATLSVEELSSGQNSACALSLLSAHSQHHLHNLENYCAHLKRDHNPEDFCELSASRSFSSNELYSCEVIGTDRIVQVLDDSQAVSTDDLRERRVRRSYSMNSKNDLSPEDGPTVDLVQLSSHLQRVEQLKHSDQAKQENDIFRCFTTT</sequence>
<evidence type="ECO:0000256" key="9">
    <source>
        <dbReference type="ARBA" id="ARBA00056472"/>
    </source>
</evidence>
<organism evidence="13">
    <name type="scientific">Nicotiana tabacum</name>
    <name type="common">Common tobacco</name>
    <dbReference type="NCBI Taxonomy" id="4097"/>
    <lineage>
        <taxon>Eukaryota</taxon>
        <taxon>Viridiplantae</taxon>
        <taxon>Streptophyta</taxon>
        <taxon>Embryophyta</taxon>
        <taxon>Tracheophyta</taxon>
        <taxon>Spermatophyta</taxon>
        <taxon>Magnoliopsida</taxon>
        <taxon>eudicotyledons</taxon>
        <taxon>Gunneridae</taxon>
        <taxon>Pentapetalae</taxon>
        <taxon>asterids</taxon>
        <taxon>lamiids</taxon>
        <taxon>Solanales</taxon>
        <taxon>Solanaceae</taxon>
        <taxon>Nicotianoideae</taxon>
        <taxon>Nicotianeae</taxon>
        <taxon>Nicotiana</taxon>
    </lineage>
</organism>
<keyword evidence="7" id="KW-0804">Transcription</keyword>
<reference evidence="15" key="3">
    <citation type="submission" date="2025-08" db="UniProtKB">
        <authorList>
            <consortium name="RefSeq"/>
        </authorList>
    </citation>
    <scope>IDENTIFICATION</scope>
</reference>
<dbReference type="GO" id="GO:0001216">
    <property type="term" value="F:DNA-binding transcription activator activity"/>
    <property type="evidence" value="ECO:0000318"/>
    <property type="project" value="GO_Central"/>
</dbReference>
<dbReference type="RefSeq" id="NP_001313122.1">
    <property type="nucleotide sequence ID" value="NM_001326193.1"/>
</dbReference>
<dbReference type="AlphaFoldDB" id="A0A125SZN4"/>
<dbReference type="InterPro" id="IPR044817">
    <property type="entry name" value="SBP-like"/>
</dbReference>
<accession>A0A125SZN4</accession>
<evidence type="ECO:0000313" key="15">
    <source>
        <dbReference type="RefSeq" id="NP_001313122.1"/>
    </source>
</evidence>
<feature type="domain" description="SBP-type" evidence="12">
    <location>
        <begin position="213"/>
        <end position="290"/>
    </location>
</feature>
<dbReference type="PANTHER" id="PTHR31251:SF214">
    <property type="entry name" value="SQUAMOSA PROMOTER BINDING PROTEIN NTABSPL6-7"/>
    <property type="match status" value="1"/>
</dbReference>
<keyword evidence="6" id="KW-0238">DNA-binding</keyword>
<dbReference type="Pfam" id="PF03110">
    <property type="entry name" value="SBP"/>
    <property type="match status" value="1"/>
</dbReference>
<comment type="function">
    <text evidence="9">Probable transcriptional factor. Binds to the promoter of the SQUAMOSA gene.</text>
</comment>
<evidence type="ECO:0000313" key="16">
    <source>
        <dbReference type="RefSeq" id="XP_016510730.1"/>
    </source>
</evidence>
<dbReference type="KEGG" id="nta:107827998"/>
<feature type="region of interest" description="Disordered" evidence="11">
    <location>
        <begin position="353"/>
        <end position="374"/>
    </location>
</feature>
<evidence type="ECO:0000259" key="12">
    <source>
        <dbReference type="PROSITE" id="PS51141"/>
    </source>
</evidence>
<dbReference type="STRING" id="4097.A0A125SZN4"/>
<dbReference type="FunFam" id="4.10.1100.10:FF:000001">
    <property type="entry name" value="Squamosa promoter-binding-like protein 14"/>
    <property type="match status" value="1"/>
</dbReference>
<dbReference type="InterPro" id="IPR004333">
    <property type="entry name" value="SBP_dom"/>
</dbReference>
<proteinExistence type="evidence at transcript level"/>
<keyword evidence="14" id="KW-1185">Reference proteome</keyword>
<evidence type="ECO:0000256" key="11">
    <source>
        <dbReference type="SAM" id="MobiDB-lite"/>
    </source>
</evidence>
<dbReference type="PaxDb" id="4097-A0A125SZN4"/>
<protein>
    <submittedName>
        <fullName evidence="13">Squamosa promoter binding protein NtabSPL6-7</fullName>
    </submittedName>
    <submittedName>
        <fullName evidence="15 16">Squamosa promoter-binding-like protein 6</fullName>
    </submittedName>
</protein>
<dbReference type="Proteomes" id="UP000790787">
    <property type="component" value="Chromosome 9"/>
</dbReference>
<dbReference type="GO" id="GO:0008270">
    <property type="term" value="F:zinc ion binding"/>
    <property type="evidence" value="ECO:0007669"/>
    <property type="project" value="UniProtKB-KW"/>
</dbReference>
<evidence type="ECO:0000256" key="3">
    <source>
        <dbReference type="ARBA" id="ARBA00022771"/>
    </source>
</evidence>
<keyword evidence="8" id="KW-0539">Nucleus</keyword>
<name>A0A125SZN4_TOBAC</name>
<dbReference type="RefSeq" id="XP_016510730.1">
    <property type="nucleotide sequence ID" value="XM_016655244.1"/>
</dbReference>
<gene>
    <name evidence="13 15" type="primary">NtabSPL6-7</name>
    <name evidence="15 16" type="synonym">LOC107827998</name>
</gene>
<keyword evidence="4" id="KW-0862">Zinc</keyword>
<evidence type="ECO:0000313" key="14">
    <source>
        <dbReference type="Proteomes" id="UP000790787"/>
    </source>
</evidence>
<comment type="subcellular location">
    <subcellularLocation>
        <location evidence="1">Nucleus</location>
    </subcellularLocation>
</comment>
<reference evidence="13 15" key="2">
    <citation type="journal article" date="2016" name="Dev. Genes Evol.">
        <title>Characterization and phylogenetic analysis of fifteen NtabSPL genes in Nicotiana tabacum L. cv. Qinyan95.</title>
        <authorList>
            <person name="Han Y.Y."/>
            <person name="Ma Y.Q."/>
            <person name="Li D.Z."/>
            <person name="Yao J.W."/>
            <person name="Xu Z.Q."/>
        </authorList>
    </citation>
    <scope>NUCLEOTIDE SEQUENCE</scope>
</reference>
<dbReference type="GO" id="GO:0000976">
    <property type="term" value="F:transcription cis-regulatory region binding"/>
    <property type="evidence" value="ECO:0000318"/>
    <property type="project" value="GO_Central"/>
</dbReference>
<evidence type="ECO:0000313" key="13">
    <source>
        <dbReference type="EMBL" id="BAU51038.1"/>
    </source>
</evidence>